<keyword evidence="5 6" id="KW-0472">Membrane</keyword>
<dbReference type="GO" id="GO:0005886">
    <property type="term" value="C:plasma membrane"/>
    <property type="evidence" value="ECO:0007669"/>
    <property type="project" value="UniProtKB-SubCell"/>
</dbReference>
<feature type="transmembrane region" description="Helical" evidence="6">
    <location>
        <begin position="264"/>
        <end position="290"/>
    </location>
</feature>
<evidence type="ECO:0000256" key="3">
    <source>
        <dbReference type="ARBA" id="ARBA00022692"/>
    </source>
</evidence>
<dbReference type="OrthoDB" id="9815525at2"/>
<feature type="transmembrane region" description="Helical" evidence="6">
    <location>
        <begin position="234"/>
        <end position="252"/>
    </location>
</feature>
<dbReference type="CDD" id="cd06173">
    <property type="entry name" value="MFS_MefA_like"/>
    <property type="match status" value="1"/>
</dbReference>
<dbReference type="SUPFAM" id="SSF103473">
    <property type="entry name" value="MFS general substrate transporter"/>
    <property type="match status" value="1"/>
</dbReference>
<keyword evidence="4 6" id="KW-1133">Transmembrane helix</keyword>
<feature type="transmembrane region" description="Helical" evidence="6">
    <location>
        <begin position="57"/>
        <end position="77"/>
    </location>
</feature>
<name>A0A317D520_9ACTN</name>
<evidence type="ECO:0000313" key="7">
    <source>
        <dbReference type="EMBL" id="PWR08796.1"/>
    </source>
</evidence>
<evidence type="ECO:0000256" key="1">
    <source>
        <dbReference type="ARBA" id="ARBA00004651"/>
    </source>
</evidence>
<evidence type="ECO:0000256" key="2">
    <source>
        <dbReference type="ARBA" id="ARBA00022475"/>
    </source>
</evidence>
<keyword evidence="3 6" id="KW-0812">Transmembrane</keyword>
<accession>A0A317D520</accession>
<evidence type="ECO:0000256" key="4">
    <source>
        <dbReference type="ARBA" id="ARBA00022989"/>
    </source>
</evidence>
<dbReference type="Gene3D" id="1.20.1250.20">
    <property type="entry name" value="MFS general substrate transporter like domains"/>
    <property type="match status" value="1"/>
</dbReference>
<comment type="subcellular location">
    <subcellularLocation>
        <location evidence="1">Cell membrane</location>
        <topology evidence="1">Multi-pass membrane protein</topology>
    </subcellularLocation>
</comment>
<dbReference type="PANTHER" id="PTHR23513">
    <property type="entry name" value="INTEGRAL MEMBRANE EFFLUX PROTEIN-RELATED"/>
    <property type="match status" value="1"/>
</dbReference>
<dbReference type="RefSeq" id="WP_109805211.1">
    <property type="nucleotide sequence ID" value="NZ_QGKS01000416.1"/>
</dbReference>
<dbReference type="EMBL" id="QGKS01000416">
    <property type="protein sequence ID" value="PWR08796.1"/>
    <property type="molecule type" value="Genomic_DNA"/>
</dbReference>
<dbReference type="AlphaFoldDB" id="A0A317D520"/>
<dbReference type="PANTHER" id="PTHR23513:SF6">
    <property type="entry name" value="MAJOR FACILITATOR SUPERFAMILY ASSOCIATED DOMAIN-CONTAINING PROTEIN"/>
    <property type="match status" value="1"/>
</dbReference>
<sequence length="429" mass="45185">MTAHLTRTAPAMARPSLWRSRNFLLLWSGQTVSEIGTRVSGVAVPLLAADTLGAGVFQISLLTFLAWLPYLIFSLPAGILADRVDQRRLMIACDLGRAALLLSLPVVALVGHLTLVFLYVVVGLSGVLTVAFTVAYRSMLPGLVPAEHLAEGNARLEVTENLAQLAGPTAGGALVGLVGATRTFLADSLSFLVSAVTLLLIRRRVADPEAPGSGRVPVRAALTEGLGFIRRQRILAKVLACTATSNFFVMAARSIDVAYLLRTVHASAVTVGLVFSIGSIGGLLTGMLAARLTALLGTARTIWVAMAAPGPLYLLMPLARAGWGVVLYGVGMAAFSANAVLYNVAAMTYRQRITPAHLLGRVNAAFLWFSYGAVPLGALAGGTLASQLGLRPALWVCVLGMWGAALFVVCSPLRRMRDFPAVADVTRTS</sequence>
<dbReference type="Pfam" id="PF07690">
    <property type="entry name" value="MFS_1"/>
    <property type="match status" value="1"/>
</dbReference>
<dbReference type="Proteomes" id="UP000246050">
    <property type="component" value="Unassembled WGS sequence"/>
</dbReference>
<comment type="caution">
    <text evidence="7">The sequence shown here is derived from an EMBL/GenBank/DDBJ whole genome shotgun (WGS) entry which is preliminary data.</text>
</comment>
<organism evidence="7 8">
    <name type="scientific">Micromonospora sicca</name>
    <dbReference type="NCBI Taxonomy" id="2202420"/>
    <lineage>
        <taxon>Bacteria</taxon>
        <taxon>Bacillati</taxon>
        <taxon>Actinomycetota</taxon>
        <taxon>Actinomycetes</taxon>
        <taxon>Micromonosporales</taxon>
        <taxon>Micromonosporaceae</taxon>
        <taxon>Micromonospora</taxon>
    </lineage>
</organism>
<evidence type="ECO:0000256" key="6">
    <source>
        <dbReference type="SAM" id="Phobius"/>
    </source>
</evidence>
<protein>
    <submittedName>
        <fullName evidence="7">MFS transporter</fullName>
    </submittedName>
</protein>
<feature type="transmembrane region" description="Helical" evidence="6">
    <location>
        <begin position="325"/>
        <end position="345"/>
    </location>
</feature>
<keyword evidence="2" id="KW-1003">Cell membrane</keyword>
<feature type="transmembrane region" description="Helical" evidence="6">
    <location>
        <begin position="366"/>
        <end position="386"/>
    </location>
</feature>
<gene>
    <name evidence="7" type="ORF">DKT69_32265</name>
</gene>
<evidence type="ECO:0000313" key="8">
    <source>
        <dbReference type="Proteomes" id="UP000246050"/>
    </source>
</evidence>
<evidence type="ECO:0000256" key="5">
    <source>
        <dbReference type="ARBA" id="ARBA00023136"/>
    </source>
</evidence>
<proteinExistence type="predicted"/>
<feature type="transmembrane region" description="Helical" evidence="6">
    <location>
        <begin position="302"/>
        <end position="319"/>
    </location>
</feature>
<reference evidence="7 8" key="1">
    <citation type="submission" date="2018-05" db="EMBL/GenBank/DDBJ databases">
        <title>Micromonosporas from Atacama Desert.</title>
        <authorList>
            <person name="Carro L."/>
            <person name="Golinska P."/>
            <person name="Klenk H.-P."/>
            <person name="Goodfellow M."/>
        </authorList>
    </citation>
    <scope>NUCLEOTIDE SEQUENCE [LARGE SCALE GENOMIC DNA]</scope>
    <source>
        <strain evidence="7 8">4G51</strain>
    </source>
</reference>
<dbReference type="InterPro" id="IPR011701">
    <property type="entry name" value="MFS"/>
</dbReference>
<feature type="transmembrane region" description="Helical" evidence="6">
    <location>
        <begin position="392"/>
        <end position="410"/>
    </location>
</feature>
<dbReference type="GO" id="GO:0022857">
    <property type="term" value="F:transmembrane transporter activity"/>
    <property type="evidence" value="ECO:0007669"/>
    <property type="project" value="InterPro"/>
</dbReference>
<dbReference type="InterPro" id="IPR036259">
    <property type="entry name" value="MFS_trans_sf"/>
</dbReference>